<dbReference type="Pfam" id="PF16366">
    <property type="entry name" value="CEBP_ZZ"/>
    <property type="match status" value="1"/>
</dbReference>
<proteinExistence type="predicted"/>
<dbReference type="PANTHER" id="PTHR12566">
    <property type="entry name" value="CYTOPLASMIC POLYADENYLATION ELEMENT BINDING PROTEIN CPEB"/>
    <property type="match status" value="1"/>
</dbReference>
<evidence type="ECO:0000313" key="5">
    <source>
        <dbReference type="EMBL" id="KHN72985.1"/>
    </source>
</evidence>
<dbReference type="CDD" id="cd19757">
    <property type="entry name" value="Bbox1"/>
    <property type="match status" value="1"/>
</dbReference>
<dbReference type="PROSITE" id="PS50102">
    <property type="entry name" value="RRM"/>
    <property type="match status" value="1"/>
</dbReference>
<evidence type="ECO:0000256" key="2">
    <source>
        <dbReference type="PROSITE-ProRule" id="PRU00176"/>
    </source>
</evidence>
<dbReference type="OrthoDB" id="10033548at2759"/>
<comment type="caution">
    <text evidence="5">The sequence shown here is derived from an EMBL/GenBank/DDBJ whole genome shotgun (WGS) entry which is preliminary data.</text>
</comment>
<dbReference type="GO" id="GO:0043022">
    <property type="term" value="F:ribosome binding"/>
    <property type="evidence" value="ECO:0007669"/>
    <property type="project" value="TreeGrafter"/>
</dbReference>
<dbReference type="GO" id="GO:0000900">
    <property type="term" value="F:mRNA regulatory element binding translation repressor activity"/>
    <property type="evidence" value="ECO:0007669"/>
    <property type="project" value="TreeGrafter"/>
</dbReference>
<evidence type="ECO:0000259" key="4">
    <source>
        <dbReference type="PROSITE" id="PS50102"/>
    </source>
</evidence>
<dbReference type="Proteomes" id="UP000031036">
    <property type="component" value="Unassembled WGS sequence"/>
</dbReference>
<dbReference type="InterPro" id="IPR000504">
    <property type="entry name" value="RRM_dom"/>
</dbReference>
<dbReference type="AlphaFoldDB" id="A0A0B2UVV3"/>
<dbReference type="GO" id="GO:0008135">
    <property type="term" value="F:translation factor activity, RNA binding"/>
    <property type="evidence" value="ECO:0007669"/>
    <property type="project" value="TreeGrafter"/>
</dbReference>
<dbReference type="InterPro" id="IPR038446">
    <property type="entry name" value="CEBP_ZZ_sf"/>
</dbReference>
<dbReference type="PANTHER" id="PTHR12566:SF9">
    <property type="entry name" value="CYTOPLASMIC POLYADENYLATION ELEMENT-BINDING PROTEIN 1"/>
    <property type="match status" value="1"/>
</dbReference>
<dbReference type="GO" id="GO:0003730">
    <property type="term" value="F:mRNA 3'-UTR binding"/>
    <property type="evidence" value="ECO:0007669"/>
    <property type="project" value="InterPro"/>
</dbReference>
<reference evidence="5 6" key="1">
    <citation type="submission" date="2014-11" db="EMBL/GenBank/DDBJ databases">
        <title>Genetic blueprint of the zoonotic pathogen Toxocara canis.</title>
        <authorList>
            <person name="Zhu X.-Q."/>
            <person name="Korhonen P.K."/>
            <person name="Cai H."/>
            <person name="Young N.D."/>
            <person name="Nejsum P."/>
            <person name="von Samson-Himmelstjerna G."/>
            <person name="Boag P.R."/>
            <person name="Tan P."/>
            <person name="Li Q."/>
            <person name="Min J."/>
            <person name="Yang Y."/>
            <person name="Wang X."/>
            <person name="Fang X."/>
            <person name="Hall R.S."/>
            <person name="Hofmann A."/>
            <person name="Sternberg P.W."/>
            <person name="Jex A.R."/>
            <person name="Gasser R.B."/>
        </authorList>
    </citation>
    <scope>NUCLEOTIDE SEQUENCE [LARGE SCALE GENOMIC DNA]</scope>
    <source>
        <strain evidence="5">PN_DK_2014</strain>
    </source>
</reference>
<dbReference type="InterPro" id="IPR034819">
    <property type="entry name" value="CPEB"/>
</dbReference>
<organism evidence="5 6">
    <name type="scientific">Toxocara canis</name>
    <name type="common">Canine roundworm</name>
    <dbReference type="NCBI Taxonomy" id="6265"/>
    <lineage>
        <taxon>Eukaryota</taxon>
        <taxon>Metazoa</taxon>
        <taxon>Ecdysozoa</taxon>
        <taxon>Nematoda</taxon>
        <taxon>Chromadorea</taxon>
        <taxon>Rhabditida</taxon>
        <taxon>Spirurina</taxon>
        <taxon>Ascaridomorpha</taxon>
        <taxon>Ascaridoidea</taxon>
        <taxon>Toxocaridae</taxon>
        <taxon>Toxocara</taxon>
    </lineage>
</organism>
<dbReference type="EMBL" id="JPKZ01003183">
    <property type="protein sequence ID" value="KHN72985.1"/>
    <property type="molecule type" value="Genomic_DNA"/>
</dbReference>
<dbReference type="InterPro" id="IPR012677">
    <property type="entry name" value="Nucleotide-bd_a/b_plait_sf"/>
</dbReference>
<feature type="domain" description="RRM" evidence="4">
    <location>
        <begin position="249"/>
        <end position="348"/>
    </location>
</feature>
<dbReference type="FunFam" id="3.30.70.330:FF:000677">
    <property type="entry name" value="Cytoplasmic polyadenylation element-binding protein 3"/>
    <property type="match status" value="1"/>
</dbReference>
<dbReference type="InterPro" id="IPR035979">
    <property type="entry name" value="RBD_domain_sf"/>
</dbReference>
<dbReference type="GO" id="GO:0005737">
    <property type="term" value="C:cytoplasm"/>
    <property type="evidence" value="ECO:0007669"/>
    <property type="project" value="TreeGrafter"/>
</dbReference>
<dbReference type="GO" id="GO:0005634">
    <property type="term" value="C:nucleus"/>
    <property type="evidence" value="ECO:0007669"/>
    <property type="project" value="TreeGrafter"/>
</dbReference>
<dbReference type="Gene3D" id="3.30.70.330">
    <property type="match status" value="1"/>
</dbReference>
<feature type="region of interest" description="Disordered" evidence="3">
    <location>
        <begin position="1"/>
        <end position="31"/>
    </location>
</feature>
<dbReference type="SUPFAM" id="SSF54928">
    <property type="entry name" value="RNA-binding domain, RBD"/>
    <property type="match status" value="1"/>
</dbReference>
<keyword evidence="1 2" id="KW-0694">RNA-binding</keyword>
<gene>
    <name evidence="5" type="primary">cpb-3</name>
    <name evidence="5" type="ORF">Tcan_10591</name>
</gene>
<name>A0A0B2UVV3_TOXCA</name>
<dbReference type="GO" id="GO:2000766">
    <property type="term" value="P:negative regulation of cytoplasmic translation"/>
    <property type="evidence" value="ECO:0007669"/>
    <property type="project" value="TreeGrafter"/>
</dbReference>
<sequence length="605" mass="67411">MSEHSGNTEMVADGDRAGDDTRVRKGEMSVAEGSFHERSAVVGAGVANGNAELSVEMVENVECEKACRDRSSRSEIGTQVSHGRTANKSYKEQRWHSYASNERIGFVMPSRVLNSPQNVVTMGRFADCYQPTYGQMITSALTQSNIYNLSNANQPYQPPAHGVPRVWNGELLPRTYNNPVFSCKVFVGGIPWDITEQAVVEMITSALTQSDIYNLSNANQPYQPTAYGVPRVWNGELLPRTYNNPVFSCKVFVGGIPWDITEQAVVEAFGKYGSCHVEWPIKEAAYHSPSPNRAPTQRAKATGYVYVVYKNESSVKKLMHDCSHELGAAGECYFKLKARRSQVTEVRQVQVIPWVVSDVAYMRRPPTATESRLTVFVGALHGMLTAKVLFSIMADVYGNVISVEIDTDRYKCSQCDDAQGPYFCRERSCFRYYCLQCWQVRHVGMGLYGMHKPLTLKSRRPVAINAINSSRRSLLFANYASVTGQNNPSVMYTCGAYQPSVYNQNGIPVGFFTSHRRSGGYPPTSSSFATAPTHSPAWITPQFIRSICYHHKQATGGCKKVSLGTDVSCEVSEKKEHTDREITQKGFRRVWSSLFGTVSLWVMVS</sequence>
<evidence type="ECO:0000256" key="3">
    <source>
        <dbReference type="SAM" id="MobiDB-lite"/>
    </source>
</evidence>
<evidence type="ECO:0000256" key="1">
    <source>
        <dbReference type="ARBA" id="ARBA00022884"/>
    </source>
</evidence>
<protein>
    <submittedName>
        <fullName evidence="5">Cytoplasmic polyadenylation element-binding protein 3</fullName>
    </submittedName>
</protein>
<dbReference type="InterPro" id="IPR032296">
    <property type="entry name" value="CEBP_ZZ"/>
</dbReference>
<keyword evidence="6" id="KW-1185">Reference proteome</keyword>
<dbReference type="SMART" id="SM00360">
    <property type="entry name" value="RRM"/>
    <property type="match status" value="1"/>
</dbReference>
<dbReference type="Gene3D" id="4.10.640.40">
    <property type="entry name" value="Cytoplasmic polyadenylation element-binding protein, ZZ domain"/>
    <property type="match status" value="1"/>
</dbReference>
<dbReference type="STRING" id="6265.A0A0B2UVV3"/>
<accession>A0A0B2UVV3</accession>
<dbReference type="GO" id="GO:0045202">
    <property type="term" value="C:synapse"/>
    <property type="evidence" value="ECO:0007669"/>
    <property type="project" value="TreeGrafter"/>
</dbReference>
<evidence type="ECO:0000313" key="6">
    <source>
        <dbReference type="Proteomes" id="UP000031036"/>
    </source>
</evidence>
<feature type="compositionally biased region" description="Basic and acidic residues" evidence="3">
    <location>
        <begin position="13"/>
        <end position="27"/>
    </location>
</feature>
<dbReference type="GO" id="GO:0043005">
    <property type="term" value="C:neuron projection"/>
    <property type="evidence" value="ECO:0007669"/>
    <property type="project" value="TreeGrafter"/>
</dbReference>
<dbReference type="Pfam" id="PF16367">
    <property type="entry name" value="RRM_7"/>
    <property type="match status" value="1"/>
</dbReference>